<dbReference type="NCBIfam" id="TIGR03081">
    <property type="entry name" value="metmalonyl_epim"/>
    <property type="match status" value="1"/>
</dbReference>
<evidence type="ECO:0000259" key="3">
    <source>
        <dbReference type="PROSITE" id="PS51819"/>
    </source>
</evidence>
<dbReference type="InterPro" id="IPR017515">
    <property type="entry name" value="MeMalonyl-CoA_epimerase"/>
</dbReference>
<dbReference type="Gene3D" id="3.10.180.10">
    <property type="entry name" value="2,3-Dihydroxybiphenyl 1,2-Dioxygenase, domain 1"/>
    <property type="match status" value="1"/>
</dbReference>
<gene>
    <name evidence="4" type="ORF">METZ01_LOCUS33847</name>
</gene>
<evidence type="ECO:0000256" key="2">
    <source>
        <dbReference type="ARBA" id="ARBA00022723"/>
    </source>
</evidence>
<dbReference type="PANTHER" id="PTHR43048:SF3">
    <property type="entry name" value="METHYLMALONYL-COA EPIMERASE, MITOCHONDRIAL"/>
    <property type="match status" value="1"/>
</dbReference>
<dbReference type="InterPro" id="IPR051785">
    <property type="entry name" value="MMCE/EMCE_epimerase"/>
</dbReference>
<proteinExistence type="inferred from homology"/>
<dbReference type="GO" id="GO:0004493">
    <property type="term" value="F:methylmalonyl-CoA epimerase activity"/>
    <property type="evidence" value="ECO:0007669"/>
    <property type="project" value="TreeGrafter"/>
</dbReference>
<feature type="domain" description="VOC" evidence="3">
    <location>
        <begin position="5"/>
        <end position="129"/>
    </location>
</feature>
<dbReference type="Pfam" id="PF13669">
    <property type="entry name" value="Glyoxalase_4"/>
    <property type="match status" value="1"/>
</dbReference>
<reference evidence="4" key="1">
    <citation type="submission" date="2018-05" db="EMBL/GenBank/DDBJ databases">
        <authorList>
            <person name="Lanie J.A."/>
            <person name="Ng W.-L."/>
            <person name="Kazmierczak K.M."/>
            <person name="Andrzejewski T.M."/>
            <person name="Davidsen T.M."/>
            <person name="Wayne K.J."/>
            <person name="Tettelin H."/>
            <person name="Glass J.I."/>
            <person name="Rusch D."/>
            <person name="Podicherti R."/>
            <person name="Tsui H.-C.T."/>
            <person name="Winkler M.E."/>
        </authorList>
    </citation>
    <scope>NUCLEOTIDE SEQUENCE</scope>
</reference>
<dbReference type="PROSITE" id="PS51819">
    <property type="entry name" value="VOC"/>
    <property type="match status" value="1"/>
</dbReference>
<dbReference type="InterPro" id="IPR029068">
    <property type="entry name" value="Glyas_Bleomycin-R_OHBP_Dase"/>
</dbReference>
<dbReference type="CDD" id="cd07249">
    <property type="entry name" value="MMCE"/>
    <property type="match status" value="1"/>
</dbReference>
<dbReference type="InterPro" id="IPR037523">
    <property type="entry name" value="VOC_core"/>
</dbReference>
<dbReference type="GO" id="GO:0046491">
    <property type="term" value="P:L-methylmalonyl-CoA metabolic process"/>
    <property type="evidence" value="ECO:0007669"/>
    <property type="project" value="TreeGrafter"/>
</dbReference>
<evidence type="ECO:0000313" key="4">
    <source>
        <dbReference type="EMBL" id="SUZ80993.1"/>
    </source>
</evidence>
<dbReference type="GO" id="GO:0046872">
    <property type="term" value="F:metal ion binding"/>
    <property type="evidence" value="ECO:0007669"/>
    <property type="project" value="UniProtKB-KW"/>
</dbReference>
<accession>A0A381QTV5</accession>
<dbReference type="SUPFAM" id="SSF54593">
    <property type="entry name" value="Glyoxalase/Bleomycin resistance protein/Dihydroxybiphenyl dioxygenase"/>
    <property type="match status" value="1"/>
</dbReference>
<evidence type="ECO:0000256" key="1">
    <source>
        <dbReference type="ARBA" id="ARBA00009308"/>
    </source>
</evidence>
<dbReference type="AlphaFoldDB" id="A0A381QTV5"/>
<organism evidence="4">
    <name type="scientific">marine metagenome</name>
    <dbReference type="NCBI Taxonomy" id="408172"/>
    <lineage>
        <taxon>unclassified sequences</taxon>
        <taxon>metagenomes</taxon>
        <taxon>ecological metagenomes</taxon>
    </lineage>
</organism>
<sequence>MNGLPLDHIGVAVPSIHESAATYESISGATSSPIEELPEQGVNVAFVGSIELIEPRSSTGSVARFLTRRGPGIHHIAYRVFDLRSTLQDLNIRGFQLIDEEPRLGARGHLVAFVHPESTGGTLIELVQRGP</sequence>
<comment type="similarity">
    <text evidence="1">Belongs to the methylmalonyl-CoA epimerase family.</text>
</comment>
<dbReference type="EMBL" id="UINC01001449">
    <property type="protein sequence ID" value="SUZ80993.1"/>
    <property type="molecule type" value="Genomic_DNA"/>
</dbReference>
<keyword evidence="2" id="KW-0479">Metal-binding</keyword>
<name>A0A381QTV5_9ZZZZ</name>
<dbReference type="PANTHER" id="PTHR43048">
    <property type="entry name" value="METHYLMALONYL-COA EPIMERASE"/>
    <property type="match status" value="1"/>
</dbReference>
<protein>
    <recommendedName>
        <fullName evidence="3">VOC domain-containing protein</fullName>
    </recommendedName>
</protein>